<comment type="caution">
    <text evidence="2">The sequence shown here is derived from an EMBL/GenBank/DDBJ whole genome shotgun (WGS) entry which is preliminary data.</text>
</comment>
<dbReference type="Proteomes" id="UP000178558">
    <property type="component" value="Unassembled WGS sequence"/>
</dbReference>
<name>A0A1F7J3X1_9BACT</name>
<sequence length="61" mass="7047">MKNYSWEILYMGFFLPGLFSLTFFIEGIYKIHKHENGVVTLILGTLFLIGLGIFYAVIMPK</sequence>
<protein>
    <submittedName>
        <fullName evidence="2">Uncharacterized protein</fullName>
    </submittedName>
</protein>
<feature type="transmembrane region" description="Helical" evidence="1">
    <location>
        <begin position="6"/>
        <end position="25"/>
    </location>
</feature>
<accession>A0A1F7J3X1</accession>
<feature type="transmembrane region" description="Helical" evidence="1">
    <location>
        <begin position="37"/>
        <end position="58"/>
    </location>
</feature>
<evidence type="ECO:0000313" key="3">
    <source>
        <dbReference type="Proteomes" id="UP000178558"/>
    </source>
</evidence>
<proteinExistence type="predicted"/>
<dbReference type="AlphaFoldDB" id="A0A1F7J3X1"/>
<reference evidence="2 3" key="1">
    <citation type="journal article" date="2016" name="Nat. Commun.">
        <title>Thousands of microbial genomes shed light on interconnected biogeochemical processes in an aquifer system.</title>
        <authorList>
            <person name="Anantharaman K."/>
            <person name="Brown C.T."/>
            <person name="Hug L.A."/>
            <person name="Sharon I."/>
            <person name="Castelle C.J."/>
            <person name="Probst A.J."/>
            <person name="Thomas B.C."/>
            <person name="Singh A."/>
            <person name="Wilkins M.J."/>
            <person name="Karaoz U."/>
            <person name="Brodie E.L."/>
            <person name="Williams K.H."/>
            <person name="Hubbard S.S."/>
            <person name="Banfield J.F."/>
        </authorList>
    </citation>
    <scope>NUCLEOTIDE SEQUENCE [LARGE SCALE GENOMIC DNA]</scope>
</reference>
<keyword evidence="1" id="KW-0812">Transmembrane</keyword>
<gene>
    <name evidence="2" type="ORF">A3B50_02955</name>
</gene>
<keyword evidence="1" id="KW-1133">Transmembrane helix</keyword>
<keyword evidence="1" id="KW-0472">Membrane</keyword>
<evidence type="ECO:0000313" key="2">
    <source>
        <dbReference type="EMBL" id="OGK50305.1"/>
    </source>
</evidence>
<dbReference type="EMBL" id="MGAQ01000019">
    <property type="protein sequence ID" value="OGK50305.1"/>
    <property type="molecule type" value="Genomic_DNA"/>
</dbReference>
<evidence type="ECO:0000256" key="1">
    <source>
        <dbReference type="SAM" id="Phobius"/>
    </source>
</evidence>
<organism evidence="2 3">
    <name type="scientific">Candidatus Roizmanbacteria bacterium RIFCSPLOWO2_01_FULL_40_42</name>
    <dbReference type="NCBI Taxonomy" id="1802066"/>
    <lineage>
        <taxon>Bacteria</taxon>
        <taxon>Candidatus Roizmaniibacteriota</taxon>
    </lineage>
</organism>